<evidence type="ECO:0000259" key="1">
    <source>
        <dbReference type="PROSITE" id="PS51186"/>
    </source>
</evidence>
<sequence length="137" mass="15447">MLQLDKARAEDRRKLEALLWENGMGYADPIEDFMLARQGDDIVGCGRIEDYPDVVMVRPLVVAESFRRRGIGRLLLERILPAGKPAVIVARGESVSFYSAFGFTFADWQTIPIHQAHECTTCPDRAECCPQPMVYSL</sequence>
<dbReference type="Gene3D" id="3.40.630.30">
    <property type="match status" value="1"/>
</dbReference>
<reference evidence="2" key="1">
    <citation type="submission" date="2022-12" db="EMBL/GenBank/DDBJ databases">
        <title>Reference genome sequencing for broad-spectrum identification of bacterial and archaeal isolates by mass spectrometry.</title>
        <authorList>
            <person name="Sekiguchi Y."/>
            <person name="Tourlousse D.M."/>
        </authorList>
    </citation>
    <scope>NUCLEOTIDE SEQUENCE</scope>
    <source>
        <strain evidence="2">ASRB1</strain>
    </source>
</reference>
<dbReference type="EMBL" id="BSDR01000001">
    <property type="protein sequence ID" value="GLI33025.1"/>
    <property type="molecule type" value="Genomic_DNA"/>
</dbReference>
<gene>
    <name evidence="2" type="ORF">DAMNIGENAA_04580</name>
</gene>
<feature type="domain" description="N-acetyltransferase" evidence="1">
    <location>
        <begin position="1"/>
        <end position="137"/>
    </location>
</feature>
<protein>
    <recommendedName>
        <fullName evidence="1">N-acetyltransferase domain-containing protein</fullName>
    </recommendedName>
</protein>
<name>A0A9W6D2J6_9BACT</name>
<comment type="caution">
    <text evidence="2">The sequence shown here is derived from an EMBL/GenBank/DDBJ whole genome shotgun (WGS) entry which is preliminary data.</text>
</comment>
<dbReference type="RefSeq" id="WP_281792043.1">
    <property type="nucleotide sequence ID" value="NZ_BSDR01000001.1"/>
</dbReference>
<proteinExistence type="predicted"/>
<dbReference type="SUPFAM" id="SSF55729">
    <property type="entry name" value="Acyl-CoA N-acyltransferases (Nat)"/>
    <property type="match status" value="1"/>
</dbReference>
<dbReference type="PROSITE" id="PS51186">
    <property type="entry name" value="GNAT"/>
    <property type="match status" value="1"/>
</dbReference>
<dbReference type="CDD" id="cd04301">
    <property type="entry name" value="NAT_SF"/>
    <property type="match status" value="1"/>
</dbReference>
<dbReference type="AlphaFoldDB" id="A0A9W6D2J6"/>
<dbReference type="GO" id="GO:0016747">
    <property type="term" value="F:acyltransferase activity, transferring groups other than amino-acyl groups"/>
    <property type="evidence" value="ECO:0007669"/>
    <property type="project" value="InterPro"/>
</dbReference>
<organism evidence="2 3">
    <name type="scientific">Desulforhabdus amnigena</name>
    <dbReference type="NCBI Taxonomy" id="40218"/>
    <lineage>
        <taxon>Bacteria</taxon>
        <taxon>Pseudomonadati</taxon>
        <taxon>Thermodesulfobacteriota</taxon>
        <taxon>Syntrophobacteria</taxon>
        <taxon>Syntrophobacterales</taxon>
        <taxon>Syntrophobacteraceae</taxon>
        <taxon>Desulforhabdus</taxon>
    </lineage>
</organism>
<accession>A0A9W6D2J6</accession>
<dbReference type="Pfam" id="PF13508">
    <property type="entry name" value="Acetyltransf_7"/>
    <property type="match status" value="1"/>
</dbReference>
<dbReference type="InterPro" id="IPR016181">
    <property type="entry name" value="Acyl_CoA_acyltransferase"/>
</dbReference>
<keyword evidence="3" id="KW-1185">Reference proteome</keyword>
<evidence type="ECO:0000313" key="3">
    <source>
        <dbReference type="Proteomes" id="UP001144372"/>
    </source>
</evidence>
<dbReference type="Proteomes" id="UP001144372">
    <property type="component" value="Unassembled WGS sequence"/>
</dbReference>
<evidence type="ECO:0000313" key="2">
    <source>
        <dbReference type="EMBL" id="GLI33025.1"/>
    </source>
</evidence>
<dbReference type="InterPro" id="IPR000182">
    <property type="entry name" value="GNAT_dom"/>
</dbReference>